<keyword evidence="2" id="KW-1185">Reference proteome</keyword>
<evidence type="ECO:0000313" key="2">
    <source>
        <dbReference type="Proteomes" id="UP001279734"/>
    </source>
</evidence>
<accession>A0AAD3RWG6</accession>
<dbReference type="AlphaFoldDB" id="A0AAD3RWG6"/>
<protein>
    <submittedName>
        <fullName evidence="1">Uncharacterized protein</fullName>
    </submittedName>
</protein>
<reference evidence="1" key="1">
    <citation type="submission" date="2023-05" db="EMBL/GenBank/DDBJ databases">
        <title>Nepenthes gracilis genome sequencing.</title>
        <authorList>
            <person name="Fukushima K."/>
        </authorList>
    </citation>
    <scope>NUCLEOTIDE SEQUENCE</scope>
    <source>
        <strain evidence="1">SING2019-196</strain>
    </source>
</reference>
<dbReference type="EMBL" id="BSYO01000001">
    <property type="protein sequence ID" value="GMG98968.1"/>
    <property type="molecule type" value="Genomic_DNA"/>
</dbReference>
<name>A0AAD3RWG6_NEPGR</name>
<gene>
    <name evidence="1" type="ORF">Nepgr_000808</name>
</gene>
<comment type="caution">
    <text evidence="1">The sequence shown here is derived from an EMBL/GenBank/DDBJ whole genome shotgun (WGS) entry which is preliminary data.</text>
</comment>
<evidence type="ECO:0000313" key="1">
    <source>
        <dbReference type="EMBL" id="GMG98968.1"/>
    </source>
</evidence>
<sequence>MPPLPNSYIIALHTVFLQLYTACRDSFRIQKNWKMSPMELGGVQSAPHEGVFPSETGLMQGTVNIFGCFVSSEWLYS</sequence>
<proteinExistence type="predicted"/>
<dbReference type="Proteomes" id="UP001279734">
    <property type="component" value="Unassembled WGS sequence"/>
</dbReference>
<organism evidence="1 2">
    <name type="scientific">Nepenthes gracilis</name>
    <name type="common">Slender pitcher plant</name>
    <dbReference type="NCBI Taxonomy" id="150966"/>
    <lineage>
        <taxon>Eukaryota</taxon>
        <taxon>Viridiplantae</taxon>
        <taxon>Streptophyta</taxon>
        <taxon>Embryophyta</taxon>
        <taxon>Tracheophyta</taxon>
        <taxon>Spermatophyta</taxon>
        <taxon>Magnoliopsida</taxon>
        <taxon>eudicotyledons</taxon>
        <taxon>Gunneridae</taxon>
        <taxon>Pentapetalae</taxon>
        <taxon>Caryophyllales</taxon>
        <taxon>Nepenthaceae</taxon>
        <taxon>Nepenthes</taxon>
    </lineage>
</organism>